<evidence type="ECO:0008006" key="3">
    <source>
        <dbReference type="Google" id="ProtNLM"/>
    </source>
</evidence>
<sequence>MSDATTHLLLPYILAAQAQKHVTQNEALRILDGLVQLSVLDRDLTAPPGSPADGDRYIVASGATGDWAGWDLNVALWTDGAWLRLPPRTGWRAWVEDEGLLLVYDGAAWIGTTPTALQNMALLGLGTTAGAANPFSAKLNAALWTAKTVAEGGTGDLFYTMNKEAAGDDLGLTLQTGFVTKALVGLFGSDRFRLAVSADGSTFFDGLSVDNANGIVDQPRLPRFKAWTNYDNYVGVGTWTKIGLNNTDYNDQGAFDAANNHYVAPVDGTYLFGATLLYKINASTAARMSGRLVLNGGTEIRGSFGEISGAHVSDATALWLQTMVPLTAGDTVELQGYFRAADGYFAANHTSFWGAKIG</sequence>
<evidence type="ECO:0000313" key="1">
    <source>
        <dbReference type="EMBL" id="CUH17538.1"/>
    </source>
</evidence>
<organism evidence="1 2">
    <name type="scientific">Jannaschia seosinensis</name>
    <dbReference type="NCBI Taxonomy" id="313367"/>
    <lineage>
        <taxon>Bacteria</taxon>
        <taxon>Pseudomonadati</taxon>
        <taxon>Pseudomonadota</taxon>
        <taxon>Alphaproteobacteria</taxon>
        <taxon>Rhodobacterales</taxon>
        <taxon>Roseobacteraceae</taxon>
        <taxon>Jannaschia</taxon>
    </lineage>
</organism>
<proteinExistence type="predicted"/>
<gene>
    <name evidence="1" type="ORF">JSE7799_00395</name>
</gene>
<keyword evidence="2" id="KW-1185">Reference proteome</keyword>
<evidence type="ECO:0000313" key="2">
    <source>
        <dbReference type="Proteomes" id="UP000049455"/>
    </source>
</evidence>
<accession>A0A0M7B4V1</accession>
<dbReference type="OrthoDB" id="564699at2"/>
<dbReference type="EMBL" id="CYPR01000019">
    <property type="protein sequence ID" value="CUH17538.1"/>
    <property type="molecule type" value="Genomic_DNA"/>
</dbReference>
<protein>
    <recommendedName>
        <fullName evidence="3">C1q domain protein</fullName>
    </recommendedName>
</protein>
<name>A0A0M7B4V1_9RHOB</name>
<dbReference type="InterPro" id="IPR021251">
    <property type="entry name" value="DUF2793"/>
</dbReference>
<dbReference type="STRING" id="313367.JSE7799_00395"/>
<dbReference type="Proteomes" id="UP000049455">
    <property type="component" value="Unassembled WGS sequence"/>
</dbReference>
<dbReference type="RefSeq" id="WP_055662103.1">
    <property type="nucleotide sequence ID" value="NZ_CYPR01000019.1"/>
</dbReference>
<reference evidence="1 2" key="1">
    <citation type="submission" date="2015-09" db="EMBL/GenBank/DDBJ databases">
        <authorList>
            <person name="Jackson K.R."/>
            <person name="Lunt B.L."/>
            <person name="Fisher J.N.B."/>
            <person name="Gardner A.V."/>
            <person name="Bailey M.E."/>
            <person name="Deus L.M."/>
            <person name="Earl A.S."/>
            <person name="Gibby P.D."/>
            <person name="Hartmann K.A."/>
            <person name="Liu J.E."/>
            <person name="Manci A.M."/>
            <person name="Nielsen D.A."/>
            <person name="Solomon M.B."/>
            <person name="Breakwell D.P."/>
            <person name="Burnett S.H."/>
            <person name="Grose J.H."/>
        </authorList>
    </citation>
    <scope>NUCLEOTIDE SEQUENCE [LARGE SCALE GENOMIC DNA]</scope>
    <source>
        <strain evidence="1 2">CECT 7799</strain>
    </source>
</reference>
<dbReference type="InterPro" id="IPR008983">
    <property type="entry name" value="Tumour_necrosis_fac-like_dom"/>
</dbReference>
<dbReference type="SUPFAM" id="SSF49842">
    <property type="entry name" value="TNF-like"/>
    <property type="match status" value="1"/>
</dbReference>
<dbReference type="Gene3D" id="2.60.120.40">
    <property type="match status" value="1"/>
</dbReference>
<dbReference type="Pfam" id="PF10983">
    <property type="entry name" value="DUF2793"/>
    <property type="match status" value="1"/>
</dbReference>
<dbReference type="AlphaFoldDB" id="A0A0M7B4V1"/>